<evidence type="ECO:0000313" key="6">
    <source>
        <dbReference type="EMBL" id="TVU15602.1"/>
    </source>
</evidence>
<keyword evidence="1" id="KW-0805">Transcription regulation</keyword>
<dbReference type="OrthoDB" id="609464at2759"/>
<evidence type="ECO:0000256" key="1">
    <source>
        <dbReference type="ARBA" id="ARBA00023015"/>
    </source>
</evidence>
<dbReference type="InterPro" id="IPR003441">
    <property type="entry name" value="NAC-dom"/>
</dbReference>
<gene>
    <name evidence="6" type="ORF">EJB05_39132</name>
</gene>
<evidence type="ECO:0000256" key="3">
    <source>
        <dbReference type="ARBA" id="ARBA00023163"/>
    </source>
</evidence>
<comment type="caution">
    <text evidence="6">The sequence shown here is derived from an EMBL/GenBank/DDBJ whole genome shotgun (WGS) entry which is preliminary data.</text>
</comment>
<dbReference type="Gene3D" id="2.170.150.80">
    <property type="entry name" value="NAC domain"/>
    <property type="match status" value="1"/>
</dbReference>
<dbReference type="GO" id="GO:0006355">
    <property type="term" value="P:regulation of DNA-templated transcription"/>
    <property type="evidence" value="ECO:0007669"/>
    <property type="project" value="InterPro"/>
</dbReference>
<evidence type="ECO:0000256" key="2">
    <source>
        <dbReference type="ARBA" id="ARBA00023125"/>
    </source>
</evidence>
<evidence type="ECO:0000259" key="5">
    <source>
        <dbReference type="PROSITE" id="PS51005"/>
    </source>
</evidence>
<dbReference type="PROSITE" id="PS51005">
    <property type="entry name" value="NAC"/>
    <property type="match status" value="1"/>
</dbReference>
<keyword evidence="4" id="KW-0539">Nucleus</keyword>
<protein>
    <recommendedName>
        <fullName evidence="5">NAC domain-containing protein</fullName>
    </recommendedName>
</protein>
<accession>A0A5J9TW29</accession>
<reference evidence="6 7" key="1">
    <citation type="journal article" date="2019" name="Sci. Rep.">
        <title>A high-quality genome of Eragrostis curvula grass provides insights into Poaceae evolution and supports new strategies to enhance forage quality.</title>
        <authorList>
            <person name="Carballo J."/>
            <person name="Santos B.A.C.M."/>
            <person name="Zappacosta D."/>
            <person name="Garbus I."/>
            <person name="Selva J.P."/>
            <person name="Gallo C.A."/>
            <person name="Diaz A."/>
            <person name="Albertini E."/>
            <person name="Caccamo M."/>
            <person name="Echenique V."/>
        </authorList>
    </citation>
    <scope>NUCLEOTIDE SEQUENCE [LARGE SCALE GENOMIC DNA]</scope>
    <source>
        <strain evidence="7">cv. Victoria</strain>
        <tissue evidence="6">Leaf</tissue>
    </source>
</reference>
<feature type="domain" description="NAC" evidence="5">
    <location>
        <begin position="25"/>
        <end position="189"/>
    </location>
</feature>
<dbReference type="InterPro" id="IPR036093">
    <property type="entry name" value="NAC_dom_sf"/>
</dbReference>
<dbReference type="AlphaFoldDB" id="A0A5J9TW29"/>
<organism evidence="6 7">
    <name type="scientific">Eragrostis curvula</name>
    <name type="common">weeping love grass</name>
    <dbReference type="NCBI Taxonomy" id="38414"/>
    <lineage>
        <taxon>Eukaryota</taxon>
        <taxon>Viridiplantae</taxon>
        <taxon>Streptophyta</taxon>
        <taxon>Embryophyta</taxon>
        <taxon>Tracheophyta</taxon>
        <taxon>Spermatophyta</taxon>
        <taxon>Magnoliopsida</taxon>
        <taxon>Liliopsida</taxon>
        <taxon>Poales</taxon>
        <taxon>Poaceae</taxon>
        <taxon>PACMAD clade</taxon>
        <taxon>Chloridoideae</taxon>
        <taxon>Eragrostideae</taxon>
        <taxon>Eragrostidinae</taxon>
        <taxon>Eragrostis</taxon>
    </lineage>
</organism>
<dbReference type="Proteomes" id="UP000324897">
    <property type="component" value="Unassembled WGS sequence"/>
</dbReference>
<feature type="non-terminal residue" evidence="6">
    <location>
        <position position="216"/>
    </location>
</feature>
<keyword evidence="7" id="KW-1185">Reference proteome</keyword>
<evidence type="ECO:0000256" key="4">
    <source>
        <dbReference type="ARBA" id="ARBA00023242"/>
    </source>
</evidence>
<dbReference type="SUPFAM" id="SSF101941">
    <property type="entry name" value="NAC domain"/>
    <property type="match status" value="1"/>
</dbReference>
<dbReference type="PANTHER" id="PTHR31719">
    <property type="entry name" value="NAC TRANSCRIPTION FACTOR 56"/>
    <property type="match status" value="1"/>
</dbReference>
<name>A0A5J9TW29_9POAL</name>
<dbReference type="GO" id="GO:0003677">
    <property type="term" value="F:DNA binding"/>
    <property type="evidence" value="ECO:0007669"/>
    <property type="project" value="UniProtKB-KW"/>
</dbReference>
<keyword evidence="3" id="KW-0804">Transcription</keyword>
<dbReference type="Pfam" id="PF02365">
    <property type="entry name" value="NAM"/>
    <property type="match status" value="1"/>
</dbReference>
<dbReference type="PANTHER" id="PTHR31719:SF94">
    <property type="entry name" value="PROTEIN ATAF2"/>
    <property type="match status" value="1"/>
</dbReference>
<proteinExistence type="predicted"/>
<sequence>MAQPPGSPTADLPAPGKPRLCLAMIPAGCVFRPKPRELIDCYLIPQALHGRVPDNLIQDGVAHGVDVHAARPEALPFPSCNRDRDGDHPVWGYFFTTRPEDAAGSGKYVREVAAGGRWCWCGGHDKGYAGYGAGEVYAFRTRFAYYEDDGKMTQWRMKEYRLNEGAACFRGVAFRPGAANLVVWKVYYELRIDEVKRPMEYNSSDEKSRTKRIKTG</sequence>
<dbReference type="EMBL" id="RWGY01000031">
    <property type="protein sequence ID" value="TVU15602.1"/>
    <property type="molecule type" value="Genomic_DNA"/>
</dbReference>
<keyword evidence="2" id="KW-0238">DNA-binding</keyword>
<evidence type="ECO:0000313" key="7">
    <source>
        <dbReference type="Proteomes" id="UP000324897"/>
    </source>
</evidence>
<dbReference type="Gramene" id="TVU15602">
    <property type="protein sequence ID" value="TVU15602"/>
    <property type="gene ID" value="EJB05_39132"/>
</dbReference>